<dbReference type="SUPFAM" id="SSF144000">
    <property type="entry name" value="Oxysterol-binding protein-like"/>
    <property type="match status" value="1"/>
</dbReference>
<dbReference type="GO" id="GO:0032934">
    <property type="term" value="F:sterol binding"/>
    <property type="evidence" value="ECO:0007669"/>
    <property type="project" value="TreeGrafter"/>
</dbReference>
<accession>A0A540K3M7</accession>
<dbReference type="STRING" id="106549.A0A540K3M7"/>
<dbReference type="GO" id="GO:0016020">
    <property type="term" value="C:membrane"/>
    <property type="evidence" value="ECO:0007669"/>
    <property type="project" value="TreeGrafter"/>
</dbReference>
<sequence length="105" mass="12211">MMQKYIGSDVTSMVTLPVLIFEPMTMLQKMAELMEYSHLLDHADECEDPYMQLVFATSWAISVYYAYQRTWKPFNPILGETYEMVNHLGVTFIAEQVSFWGIPLS</sequence>
<dbReference type="AlphaFoldDB" id="A0A540K3M7"/>
<evidence type="ECO:0000313" key="1">
    <source>
        <dbReference type="EMBL" id="TQD68846.1"/>
    </source>
</evidence>
<name>A0A540K3M7_MALBA</name>
<dbReference type="GO" id="GO:0005829">
    <property type="term" value="C:cytosol"/>
    <property type="evidence" value="ECO:0007669"/>
    <property type="project" value="TreeGrafter"/>
</dbReference>
<organism evidence="1 2">
    <name type="scientific">Malus baccata</name>
    <name type="common">Siberian crab apple</name>
    <name type="synonym">Pyrus baccata</name>
    <dbReference type="NCBI Taxonomy" id="106549"/>
    <lineage>
        <taxon>Eukaryota</taxon>
        <taxon>Viridiplantae</taxon>
        <taxon>Streptophyta</taxon>
        <taxon>Embryophyta</taxon>
        <taxon>Tracheophyta</taxon>
        <taxon>Spermatophyta</taxon>
        <taxon>Magnoliopsida</taxon>
        <taxon>eudicotyledons</taxon>
        <taxon>Gunneridae</taxon>
        <taxon>Pentapetalae</taxon>
        <taxon>rosids</taxon>
        <taxon>fabids</taxon>
        <taxon>Rosales</taxon>
        <taxon>Rosaceae</taxon>
        <taxon>Amygdaloideae</taxon>
        <taxon>Maleae</taxon>
        <taxon>Malus</taxon>
    </lineage>
</organism>
<dbReference type="Pfam" id="PF01237">
    <property type="entry name" value="Oxysterol_BP"/>
    <property type="match status" value="1"/>
</dbReference>
<dbReference type="EMBL" id="VIEB01008092">
    <property type="protein sequence ID" value="TQD68846.1"/>
    <property type="molecule type" value="Genomic_DNA"/>
</dbReference>
<dbReference type="Proteomes" id="UP000315295">
    <property type="component" value="Unassembled WGS sequence"/>
</dbReference>
<evidence type="ECO:0000313" key="2">
    <source>
        <dbReference type="Proteomes" id="UP000315295"/>
    </source>
</evidence>
<dbReference type="PANTHER" id="PTHR10972">
    <property type="entry name" value="OXYSTEROL-BINDING PROTEIN-RELATED"/>
    <property type="match status" value="1"/>
</dbReference>
<dbReference type="PANTHER" id="PTHR10972:SF136">
    <property type="entry name" value="OXYSTEROL-BINDING PROTEIN 8"/>
    <property type="match status" value="1"/>
</dbReference>
<gene>
    <name evidence="1" type="ORF">C1H46_045622</name>
</gene>
<dbReference type="InterPro" id="IPR037239">
    <property type="entry name" value="OSBP_sf"/>
</dbReference>
<proteinExistence type="predicted"/>
<protein>
    <submittedName>
        <fullName evidence="1">Uncharacterized protein</fullName>
    </submittedName>
</protein>
<reference evidence="1 2" key="1">
    <citation type="journal article" date="2019" name="G3 (Bethesda)">
        <title>Sequencing of a Wild Apple (Malus baccata) Genome Unravels the Differences Between Cultivated and Wild Apple Species Regarding Disease Resistance and Cold Tolerance.</title>
        <authorList>
            <person name="Chen X."/>
        </authorList>
    </citation>
    <scope>NUCLEOTIDE SEQUENCE [LARGE SCALE GENOMIC DNA]</scope>
    <source>
        <strain evidence="2">cv. Shandingzi</strain>
        <tissue evidence="1">Leaves</tissue>
    </source>
</reference>
<keyword evidence="2" id="KW-1185">Reference proteome</keyword>
<comment type="caution">
    <text evidence="1">The sequence shown here is derived from an EMBL/GenBank/DDBJ whole genome shotgun (WGS) entry which is preliminary data.</text>
</comment>
<dbReference type="InterPro" id="IPR000648">
    <property type="entry name" value="Oxysterol-bd"/>
</dbReference>